<dbReference type="Pfam" id="PF24024">
    <property type="entry name" value="DUF7336"/>
    <property type="match status" value="1"/>
</dbReference>
<dbReference type="RefSeq" id="YP_001110825.1">
    <property type="nucleotide sequence ID" value="NC_009232.2"/>
</dbReference>
<feature type="domain" description="DUF7336" evidence="1">
    <location>
        <begin position="1"/>
        <end position="51"/>
    </location>
</feature>
<protein>
    <recommendedName>
        <fullName evidence="1">DUF7336 domain-containing protein</fullName>
    </recommendedName>
</protein>
<dbReference type="InterPro" id="IPR055760">
    <property type="entry name" value="DUF7336"/>
</dbReference>
<evidence type="ECO:0000313" key="2">
    <source>
        <dbReference type="EMBL" id="ABN47354.1"/>
    </source>
</evidence>
<evidence type="ECO:0000259" key="1">
    <source>
        <dbReference type="Pfam" id="PF24024"/>
    </source>
</evidence>
<sequence>MKVYIVYGFYHYEGSNILGVYRSEENAEAAAELERAKGIYDGVRVCEWEVQE</sequence>
<proteinExistence type="predicted"/>
<evidence type="ECO:0000313" key="3">
    <source>
        <dbReference type="Proteomes" id="UP000002147"/>
    </source>
</evidence>
<dbReference type="EMBL" id="EF177456">
    <property type="protein sequence ID" value="ABN47354.1"/>
    <property type="molecule type" value="Genomic_DNA"/>
</dbReference>
<dbReference type="Proteomes" id="UP000002147">
    <property type="component" value="Segment"/>
</dbReference>
<organism evidence="2 3">
    <name type="scientific">Salmonella phage SETP3</name>
    <dbReference type="NCBI Taxonomy" id="424944"/>
    <lineage>
        <taxon>Viruses</taxon>
        <taxon>Duplodnaviria</taxon>
        <taxon>Heunggongvirae</taxon>
        <taxon>Uroviricota</taxon>
        <taxon>Caudoviricetes</taxon>
        <taxon>Sarkviridae</taxon>
        <taxon>Guernseyvirinae</taxon>
        <taxon>Jerseyvirus</taxon>
        <taxon>Jerseyvirus SETP3</taxon>
    </lineage>
</organism>
<keyword evidence="3" id="KW-1185">Reference proteome</keyword>
<dbReference type="GeneID" id="17824609"/>
<accession>A3EZT4</accession>
<reference evidence="2 3" key="1">
    <citation type="submission" date="2013-12" db="EMBL/GenBank/DDBJ databases">
        <title>Analysis of Salmonella Enteritidis Typing Phage 3 (SETP3).</title>
        <authorList>
            <person name="De Lappe N."/>
            <person name="Cormican M."/>
        </authorList>
    </citation>
    <scope>NUCLEOTIDE SEQUENCE [LARGE SCALE GENOMIC DNA]</scope>
</reference>
<dbReference type="KEGG" id="vg:17824609"/>
<name>A3EZT4_9CAUD</name>